<keyword evidence="1" id="KW-0472">Membrane</keyword>
<evidence type="ECO:0000313" key="2">
    <source>
        <dbReference type="EMBL" id="MCV2878602.1"/>
    </source>
</evidence>
<dbReference type="EMBL" id="JAOWKW010000005">
    <property type="protein sequence ID" value="MCV2878602.1"/>
    <property type="molecule type" value="Genomic_DNA"/>
</dbReference>
<name>A0ABT2ZXX9_9RHOB</name>
<comment type="caution">
    <text evidence="2">The sequence shown here is derived from an EMBL/GenBank/DDBJ whole genome shotgun (WGS) entry which is preliminary data.</text>
</comment>
<reference evidence="2 3" key="1">
    <citation type="submission" date="2022-10" db="EMBL/GenBank/DDBJ databases">
        <title>Sinirhodobacter sp. nov., isolated from ocean surface sediments.</title>
        <authorList>
            <person name="He W."/>
            <person name="Wang L."/>
            <person name="Zhang D.-F."/>
        </authorList>
    </citation>
    <scope>NUCLEOTIDE SEQUENCE [LARGE SCALE GENOMIC DNA]</scope>
    <source>
        <strain evidence="2 3">WL0115</strain>
    </source>
</reference>
<evidence type="ECO:0000313" key="3">
    <source>
        <dbReference type="Proteomes" id="UP001526166"/>
    </source>
</evidence>
<gene>
    <name evidence="2" type="ORF">OE699_07035</name>
</gene>
<organism evidence="2 3">
    <name type="scientific">Sedimentimonas flavescens</name>
    <dbReference type="NCBI Taxonomy" id="2851012"/>
    <lineage>
        <taxon>Bacteria</taxon>
        <taxon>Pseudomonadati</taxon>
        <taxon>Pseudomonadota</taxon>
        <taxon>Alphaproteobacteria</taxon>
        <taxon>Rhodobacterales</taxon>
        <taxon>Rhodobacter group</taxon>
        <taxon>Sedimentimonas</taxon>
    </lineage>
</organism>
<evidence type="ECO:0000256" key="1">
    <source>
        <dbReference type="SAM" id="Phobius"/>
    </source>
</evidence>
<accession>A0ABT2ZXX9</accession>
<keyword evidence="1" id="KW-0812">Transmembrane</keyword>
<dbReference type="RefSeq" id="WP_218629796.1">
    <property type="nucleotide sequence ID" value="NZ_JAHVAI010000005.1"/>
</dbReference>
<feature type="transmembrane region" description="Helical" evidence="1">
    <location>
        <begin position="31"/>
        <end position="50"/>
    </location>
</feature>
<keyword evidence="1" id="KW-1133">Transmembrane helix</keyword>
<proteinExistence type="predicted"/>
<dbReference type="Proteomes" id="UP001526166">
    <property type="component" value="Unassembled WGS sequence"/>
</dbReference>
<keyword evidence="3" id="KW-1185">Reference proteome</keyword>
<protein>
    <recommendedName>
        <fullName evidence="4">Acyltransferase</fullName>
    </recommendedName>
</protein>
<evidence type="ECO:0008006" key="4">
    <source>
        <dbReference type="Google" id="ProtNLM"/>
    </source>
</evidence>
<sequence length="54" mass="5535">MIVIAAVLIGAIWGYRKAARAGGNGFDKAQYAAVHAIALGALGVIVTILIDRAI</sequence>